<evidence type="ECO:0000313" key="1">
    <source>
        <dbReference type="EMBL" id="GIY85064.1"/>
    </source>
</evidence>
<dbReference type="EMBL" id="BPLQ01015004">
    <property type="protein sequence ID" value="GIY85064.1"/>
    <property type="molecule type" value="Genomic_DNA"/>
</dbReference>
<protein>
    <submittedName>
        <fullName evidence="1">Uncharacterized protein</fullName>
    </submittedName>
</protein>
<evidence type="ECO:0000313" key="2">
    <source>
        <dbReference type="Proteomes" id="UP001054837"/>
    </source>
</evidence>
<proteinExistence type="predicted"/>
<name>A0AAV4WTB4_9ARAC</name>
<comment type="caution">
    <text evidence="1">The sequence shown here is derived from an EMBL/GenBank/DDBJ whole genome shotgun (WGS) entry which is preliminary data.</text>
</comment>
<keyword evidence="2" id="KW-1185">Reference proteome</keyword>
<reference evidence="1 2" key="1">
    <citation type="submission" date="2021-06" db="EMBL/GenBank/DDBJ databases">
        <title>Caerostris darwini draft genome.</title>
        <authorList>
            <person name="Kono N."/>
            <person name="Arakawa K."/>
        </authorList>
    </citation>
    <scope>NUCLEOTIDE SEQUENCE [LARGE SCALE GENOMIC DNA]</scope>
</reference>
<accession>A0AAV4WTB4</accession>
<sequence length="126" mass="14896">MFILAVSYCSISNNGAFVREASVRIGSGCLFYLEGRAGDLNKKLRLRNSTFGIHTWKDFCSKNWFSHLKRPWQLSSFYLCSIPTISHDDEKRERFLFSFSNSFWNSRRKERKRTMEFEIIKFSAIT</sequence>
<gene>
    <name evidence="1" type="ORF">CDAR_398131</name>
</gene>
<organism evidence="1 2">
    <name type="scientific">Caerostris darwini</name>
    <dbReference type="NCBI Taxonomy" id="1538125"/>
    <lineage>
        <taxon>Eukaryota</taxon>
        <taxon>Metazoa</taxon>
        <taxon>Ecdysozoa</taxon>
        <taxon>Arthropoda</taxon>
        <taxon>Chelicerata</taxon>
        <taxon>Arachnida</taxon>
        <taxon>Araneae</taxon>
        <taxon>Araneomorphae</taxon>
        <taxon>Entelegynae</taxon>
        <taxon>Araneoidea</taxon>
        <taxon>Araneidae</taxon>
        <taxon>Caerostris</taxon>
    </lineage>
</organism>
<dbReference type="Proteomes" id="UP001054837">
    <property type="component" value="Unassembled WGS sequence"/>
</dbReference>
<dbReference type="AlphaFoldDB" id="A0AAV4WTB4"/>